<dbReference type="Pfam" id="PF03837">
    <property type="entry name" value="RecT"/>
    <property type="match status" value="1"/>
</dbReference>
<dbReference type="GO" id="GO:0003677">
    <property type="term" value="F:DNA binding"/>
    <property type="evidence" value="ECO:0007669"/>
    <property type="project" value="InterPro"/>
</dbReference>
<evidence type="ECO:0000313" key="3">
    <source>
        <dbReference type="Proteomes" id="UP000243688"/>
    </source>
</evidence>
<name>A0A2A6E3I1_9BACL</name>
<protein>
    <recommendedName>
        <fullName evidence="4">Recombinase RecT</fullName>
    </recommendedName>
</protein>
<proteinExistence type="predicted"/>
<dbReference type="InterPro" id="IPR018330">
    <property type="entry name" value="RecT_fam"/>
</dbReference>
<reference evidence="2 3" key="1">
    <citation type="submission" date="2016-12" db="EMBL/GenBank/DDBJ databases">
        <title>Candidatus Reconcilibacillus cellulovorans genome.</title>
        <authorList>
            <person name="Kolinko S."/>
            <person name="Wu Y.-W."/>
            <person name="Tachea F."/>
            <person name="Denzel E."/>
            <person name="Hiras J."/>
            <person name="Baecker N."/>
            <person name="Chan L.J."/>
            <person name="Eichorst S.A."/>
            <person name="Frey D."/>
            <person name="Adams P.D."/>
            <person name="Pray T."/>
            <person name="Tanjore D."/>
            <person name="Petzold C.J."/>
            <person name="Gladden J.M."/>
            <person name="Simmons B.A."/>
            <person name="Singer S.W."/>
        </authorList>
    </citation>
    <scope>NUCLEOTIDE SEQUENCE [LARGE SCALE GENOMIC DNA]</scope>
    <source>
        <strain evidence="2">JTherm</strain>
    </source>
</reference>
<dbReference type="InterPro" id="IPR004590">
    <property type="entry name" value="ssDNA_annealing_RecT"/>
</dbReference>
<evidence type="ECO:0008006" key="4">
    <source>
        <dbReference type="Google" id="ProtNLM"/>
    </source>
</evidence>
<dbReference type="Proteomes" id="UP000243688">
    <property type="component" value="Unassembled WGS sequence"/>
</dbReference>
<comment type="caution">
    <text evidence="2">The sequence shown here is derived from an EMBL/GenBank/DDBJ whole genome shotgun (WGS) entry which is preliminary data.</text>
</comment>
<dbReference type="NCBIfam" id="TIGR00616">
    <property type="entry name" value="rect"/>
    <property type="match status" value="1"/>
</dbReference>
<gene>
    <name evidence="2" type="ORF">BLM47_00190</name>
</gene>
<evidence type="ECO:0000313" key="2">
    <source>
        <dbReference type="EMBL" id="PDO11591.1"/>
    </source>
</evidence>
<evidence type="ECO:0000256" key="1">
    <source>
        <dbReference type="SAM" id="MobiDB-lite"/>
    </source>
</evidence>
<feature type="region of interest" description="Disordered" evidence="1">
    <location>
        <begin position="1"/>
        <end position="24"/>
    </location>
</feature>
<dbReference type="GO" id="GO:0006259">
    <property type="term" value="P:DNA metabolic process"/>
    <property type="evidence" value="ECO:0007669"/>
    <property type="project" value="InterPro"/>
</dbReference>
<accession>A0A2A6E3I1</accession>
<sequence length="284" mass="32342">MAVSTDSLKNKLATKADGNGASKPKTVEDWLRDERFRSEIERALPRHVSADRLLRIALTCLRTNPKLRECSVPSLLAAVLQCAQLGLEPGPLGHVHLVPFKNRKTEQTEVQLIIDYKGYLEMIRRSGQIASMNARIVYANDIFEMEFGIHDTLRHVPWYMREGVNEPGAIKGAYLVARMKDGGYYVHYLPIQKIEERRKRSKSPDDGPWVSDYEAMCLKTVVRDAYKWLPMSAEDMRLLAQDETVKRDLNDVDSEPYYGDDIVVDGQVVQSEVHGDDQTTLFES</sequence>
<dbReference type="EMBL" id="MOXJ01000001">
    <property type="protein sequence ID" value="PDO11591.1"/>
    <property type="molecule type" value="Genomic_DNA"/>
</dbReference>
<organism evidence="2 3">
    <name type="scientific">Candidatus Reconcilbacillus cellulovorans</name>
    <dbReference type="NCBI Taxonomy" id="1906605"/>
    <lineage>
        <taxon>Bacteria</taxon>
        <taxon>Bacillati</taxon>
        <taxon>Bacillota</taxon>
        <taxon>Bacilli</taxon>
        <taxon>Bacillales</taxon>
        <taxon>Paenibacillaceae</taxon>
        <taxon>Candidatus Reconcilbacillus</taxon>
    </lineage>
</organism>
<dbReference type="AlphaFoldDB" id="A0A2A6E3I1"/>